<name>A0A1H9TEG0_9PSEU</name>
<dbReference type="STRING" id="402600.SAMN05216188_11868"/>
<protein>
    <submittedName>
        <fullName evidence="1">Uncharacterized protein</fullName>
    </submittedName>
</protein>
<dbReference type="Proteomes" id="UP000199352">
    <property type="component" value="Unassembled WGS sequence"/>
</dbReference>
<organism evidence="1 2">
    <name type="scientific">Lentzea xinjiangensis</name>
    <dbReference type="NCBI Taxonomy" id="402600"/>
    <lineage>
        <taxon>Bacteria</taxon>
        <taxon>Bacillati</taxon>
        <taxon>Actinomycetota</taxon>
        <taxon>Actinomycetes</taxon>
        <taxon>Pseudonocardiales</taxon>
        <taxon>Pseudonocardiaceae</taxon>
        <taxon>Lentzea</taxon>
    </lineage>
</organism>
<dbReference type="Pfam" id="PF19730">
    <property type="entry name" value="DUF6221"/>
    <property type="match status" value="1"/>
</dbReference>
<dbReference type="EMBL" id="FOFR01000018">
    <property type="protein sequence ID" value="SER95498.1"/>
    <property type="molecule type" value="Genomic_DNA"/>
</dbReference>
<proteinExistence type="predicted"/>
<accession>A0A1H9TEG0</accession>
<reference evidence="2" key="1">
    <citation type="submission" date="2016-10" db="EMBL/GenBank/DDBJ databases">
        <authorList>
            <person name="Varghese N."/>
            <person name="Submissions S."/>
        </authorList>
    </citation>
    <scope>NUCLEOTIDE SEQUENCE [LARGE SCALE GENOMIC DNA]</scope>
    <source>
        <strain evidence="2">CGMCC 4.3525</strain>
    </source>
</reference>
<gene>
    <name evidence="1" type="ORF">SAMN05216188_11868</name>
</gene>
<evidence type="ECO:0000313" key="2">
    <source>
        <dbReference type="Proteomes" id="UP000199352"/>
    </source>
</evidence>
<keyword evidence="2" id="KW-1185">Reference proteome</keyword>
<dbReference type="AlphaFoldDB" id="A0A1H9TEG0"/>
<dbReference type="InterPro" id="IPR046193">
    <property type="entry name" value="DUF6221"/>
</dbReference>
<evidence type="ECO:0000313" key="1">
    <source>
        <dbReference type="EMBL" id="SER95498.1"/>
    </source>
</evidence>
<sequence length="136" mass="15965">MDDLVTWLREQITEDRQVAHAAHSRVEHGTERWYGKDARIVDGVGHLIVTHSWVNEIAHIVRHDPRTVLAQCDAHEAILDLFEYVCDSSNDQRSDEQGVLMSNPVARRRMRDVVRRLGLAYRHRPGYRDEWRWKSA</sequence>